<name>A0A0U5EV78_9PROT</name>
<evidence type="ECO:0000313" key="3">
    <source>
        <dbReference type="Proteomes" id="UP000056109"/>
    </source>
</evidence>
<sequence>MFCLCRICLFQICLLHSLTILSAGITAVIALDLFGLPFSGMATVAMLLTGIFLLCEDVFAMLRLGKADVCLIGACWGERECLPGLAYGWGT</sequence>
<dbReference type="EMBL" id="LN606600">
    <property type="protein sequence ID" value="CEF39953.1"/>
    <property type="molecule type" value="Genomic_DNA"/>
</dbReference>
<evidence type="ECO:0000256" key="1">
    <source>
        <dbReference type="SAM" id="Phobius"/>
    </source>
</evidence>
<dbReference type="AlphaFoldDB" id="A0A0U5EV78"/>
<keyword evidence="1" id="KW-0812">Transmembrane</keyword>
<keyword evidence="1" id="KW-1133">Transmembrane helix</keyword>
<keyword evidence="1" id="KW-0472">Membrane</keyword>
<dbReference type="Proteomes" id="UP000056109">
    <property type="component" value="Chromosome I"/>
</dbReference>
<feature type="transmembrane region" description="Helical" evidence="1">
    <location>
        <begin position="33"/>
        <end position="55"/>
    </location>
</feature>
<reference evidence="3" key="1">
    <citation type="submission" date="2014-09" db="EMBL/GenBank/DDBJ databases">
        <authorList>
            <person name="Illeghems K.G."/>
        </authorList>
    </citation>
    <scope>NUCLEOTIDE SEQUENCE [LARGE SCALE GENOMIC DNA]</scope>
    <source>
        <strain evidence="3">108B</strain>
    </source>
</reference>
<gene>
    <name evidence="2" type="ORF">ASN_538</name>
</gene>
<dbReference type="KEGG" id="asz:ASN_538"/>
<proteinExistence type="predicted"/>
<keyword evidence="3" id="KW-1185">Reference proteome</keyword>
<organism evidence="2 3">
    <name type="scientific">Acetobacter senegalensis</name>
    <dbReference type="NCBI Taxonomy" id="446692"/>
    <lineage>
        <taxon>Bacteria</taxon>
        <taxon>Pseudomonadati</taxon>
        <taxon>Pseudomonadota</taxon>
        <taxon>Alphaproteobacteria</taxon>
        <taxon>Acetobacterales</taxon>
        <taxon>Acetobacteraceae</taxon>
        <taxon>Acetobacter</taxon>
    </lineage>
</organism>
<accession>A0A0U5EV78</accession>
<evidence type="ECO:0000313" key="2">
    <source>
        <dbReference type="EMBL" id="CEF39953.1"/>
    </source>
</evidence>
<protein>
    <submittedName>
        <fullName evidence="2">Uncharacterized protein</fullName>
    </submittedName>
</protein>